<evidence type="ECO:0000313" key="4">
    <source>
        <dbReference type="Proteomes" id="UP000196710"/>
    </source>
</evidence>
<evidence type="ECO:0000313" key="3">
    <source>
        <dbReference type="EMBL" id="QQR28597.1"/>
    </source>
</evidence>
<dbReference type="KEGG" id="amur:ADH66_00715"/>
<evidence type="ECO:0000256" key="1">
    <source>
        <dbReference type="SAM" id="MobiDB-lite"/>
    </source>
</evidence>
<dbReference type="EMBL" id="CP021422">
    <property type="protein sequence ID" value="ASB39307.1"/>
    <property type="molecule type" value="Genomic_DNA"/>
</dbReference>
<dbReference type="Proteomes" id="UP000596035">
    <property type="component" value="Chromosome"/>
</dbReference>
<keyword evidence="4" id="KW-1185">Reference proteome</keyword>
<proteinExistence type="predicted"/>
<gene>
    <name evidence="2" type="ORF">ADH66_00715</name>
    <name evidence="3" type="ORF">I5Q82_10705</name>
</gene>
<reference evidence="2" key="1">
    <citation type="journal article" date="2017" name="Genome Announc.">
        <title>High-Quality Whole-Genome Sequences of the Oligo-Mouse-Microbiota Bacterial Community.</title>
        <authorList>
            <person name="Garzetti D."/>
            <person name="Brugiroux S."/>
            <person name="Bunk B."/>
            <person name="Pukall R."/>
            <person name="McCoy K.D."/>
            <person name="Macpherson A.J."/>
            <person name="Stecher B."/>
        </authorList>
    </citation>
    <scope>NUCLEOTIDE SEQUENCE</scope>
    <source>
        <strain evidence="2">KB18</strain>
    </source>
</reference>
<evidence type="ECO:0000313" key="5">
    <source>
        <dbReference type="Proteomes" id="UP000596035"/>
    </source>
</evidence>
<accession>A0A1Z2XLJ7</accession>
<feature type="compositionally biased region" description="Polar residues" evidence="1">
    <location>
        <begin position="1"/>
        <end position="11"/>
    </location>
</feature>
<name>A0A1Z2XLJ7_9FIRM</name>
<dbReference type="AlphaFoldDB" id="A0A1Z2XLJ7"/>
<protein>
    <submittedName>
        <fullName evidence="3">Uncharacterized protein</fullName>
    </submittedName>
</protein>
<sequence length="138" mass="15233">MAMNVNNNINKISPMKTMRWAKPKGETSEAPDAPGKEPEGGLSPIEKALQGTTKEEVTAWRDKWQAQHPLEINWNATVDPDGSAYSKAYFESMSTQLESIGAGEKVPTESIQENARAYANSVVDKLIEEYKKAHGIIL</sequence>
<organism evidence="3 5">
    <name type="scientific">Acutalibacter muris</name>
    <dbReference type="NCBI Taxonomy" id="1796620"/>
    <lineage>
        <taxon>Bacteria</taxon>
        <taxon>Bacillati</taxon>
        <taxon>Bacillota</taxon>
        <taxon>Clostridia</taxon>
        <taxon>Eubacteriales</taxon>
        <taxon>Acutalibacteraceae</taxon>
        <taxon>Acutalibacter</taxon>
    </lineage>
</organism>
<reference evidence="3 5" key="3">
    <citation type="submission" date="2020-11" db="EMBL/GenBank/DDBJ databases">
        <title>Closed and high quality bacterial genomes of the OMM12 community.</title>
        <authorList>
            <person name="Marbouty M."/>
            <person name="Lamy-Besnier Q."/>
            <person name="Debarbieux L."/>
            <person name="Koszul R."/>
        </authorList>
    </citation>
    <scope>NUCLEOTIDE SEQUENCE [LARGE SCALE GENOMIC DNA]</scope>
    <source>
        <strain evidence="3 5">KB18</strain>
    </source>
</reference>
<evidence type="ECO:0000313" key="2">
    <source>
        <dbReference type="EMBL" id="ASB39307.1"/>
    </source>
</evidence>
<dbReference type="EMBL" id="CP065321">
    <property type="protein sequence ID" value="QQR28597.1"/>
    <property type="molecule type" value="Genomic_DNA"/>
</dbReference>
<feature type="region of interest" description="Disordered" evidence="1">
    <location>
        <begin position="1"/>
        <end position="46"/>
    </location>
</feature>
<dbReference type="RefSeq" id="WP_066536947.1">
    <property type="nucleotide sequence ID" value="NZ_CP021422.1"/>
</dbReference>
<reference evidence="4" key="2">
    <citation type="submission" date="2017-05" db="EMBL/GenBank/DDBJ databases">
        <title>Improved OligoMM genomes.</title>
        <authorList>
            <person name="Garzetti D."/>
        </authorList>
    </citation>
    <scope>NUCLEOTIDE SEQUENCE [LARGE SCALE GENOMIC DNA]</scope>
    <source>
        <strain evidence="4">KB18</strain>
    </source>
</reference>
<dbReference type="Proteomes" id="UP000196710">
    <property type="component" value="Chromosome"/>
</dbReference>